<name>A0A2S7UEA2_9FLAO</name>
<proteinExistence type="predicted"/>
<gene>
    <name evidence="1" type="ORF">BST92_13755</name>
</gene>
<evidence type="ECO:0008006" key="3">
    <source>
        <dbReference type="Google" id="ProtNLM"/>
    </source>
</evidence>
<accession>A0A2S7UEA2</accession>
<sequence length="280" mass="32891">MKQLLTITFIATLLFTGCKKKQESAVSSKNLINISNTEPIFMNDAHQLVYEMVQKVGNHDQLLKKQNVVYSYTYETPDGKIDQSIEMYQFKGELSQGTYIKHERTFPDLTGTIIQGYDGTNYWLNHNNNNIIDEQRLKRVAFNRPTNYYWFTMMPKLLDPGINYEYVKEETINNNTYDIVKVSFESADNSPKDIYQLYINRDTKLVDQFLFTVADFNKMKPSLMQMEYENIDGLLIPTKRKYKASDWQATITDAPWIHVNWTNIKFNNDINDQDFQNKAI</sequence>
<dbReference type="Proteomes" id="UP000239747">
    <property type="component" value="Unassembled WGS sequence"/>
</dbReference>
<dbReference type="RefSeq" id="WP_105071983.1">
    <property type="nucleotide sequence ID" value="NZ_MTPW01000001.1"/>
</dbReference>
<protein>
    <recommendedName>
        <fullName evidence="3">Outer membrane lipoprotein-sorting protein</fullName>
    </recommendedName>
</protein>
<keyword evidence="2" id="KW-1185">Reference proteome</keyword>
<dbReference type="OrthoDB" id="1490620at2"/>
<comment type="caution">
    <text evidence="1">The sequence shown here is derived from an EMBL/GenBank/DDBJ whole genome shotgun (WGS) entry which is preliminary data.</text>
</comment>
<dbReference type="EMBL" id="MTPW01000001">
    <property type="protein sequence ID" value="PQJ32921.1"/>
    <property type="molecule type" value="Genomic_DNA"/>
</dbReference>
<dbReference type="AlphaFoldDB" id="A0A2S7UEA2"/>
<reference evidence="1 2" key="1">
    <citation type="submission" date="2017-01" db="EMBL/GenBank/DDBJ databases">
        <title>Trade-off between light-utilization and light-protection in marine flavobacteria.</title>
        <authorList>
            <person name="Kumagai Y."/>
            <person name="Yoshizawa S."/>
            <person name="Kogure K."/>
            <person name="Iwasaki W."/>
        </authorList>
    </citation>
    <scope>NUCLEOTIDE SEQUENCE [LARGE SCALE GENOMIC DNA]</scope>
    <source>
        <strain evidence="1 2">KCTC 32109</strain>
    </source>
</reference>
<dbReference type="PROSITE" id="PS51257">
    <property type="entry name" value="PROKAR_LIPOPROTEIN"/>
    <property type="match status" value="1"/>
</dbReference>
<evidence type="ECO:0000313" key="1">
    <source>
        <dbReference type="EMBL" id="PQJ32921.1"/>
    </source>
</evidence>
<organism evidence="1 2">
    <name type="scientific">Nonlabens arenilitoris</name>
    <dbReference type="NCBI Taxonomy" id="1217969"/>
    <lineage>
        <taxon>Bacteria</taxon>
        <taxon>Pseudomonadati</taxon>
        <taxon>Bacteroidota</taxon>
        <taxon>Flavobacteriia</taxon>
        <taxon>Flavobacteriales</taxon>
        <taxon>Flavobacteriaceae</taxon>
        <taxon>Nonlabens</taxon>
    </lineage>
</organism>
<evidence type="ECO:0000313" key="2">
    <source>
        <dbReference type="Proteomes" id="UP000239747"/>
    </source>
</evidence>